<name>A0A1V9EJD5_9BACT</name>
<dbReference type="Gene3D" id="3.10.450.50">
    <property type="match status" value="1"/>
</dbReference>
<gene>
    <name evidence="2" type="ORF">A4H97_31815</name>
</gene>
<dbReference type="Pfam" id="PF20409">
    <property type="entry name" value="SnoaL_5"/>
    <property type="match status" value="1"/>
</dbReference>
<evidence type="ECO:0000313" key="2">
    <source>
        <dbReference type="EMBL" id="OQP46162.1"/>
    </source>
</evidence>
<protein>
    <recommendedName>
        <fullName evidence="1">SnoaL-like domain-containing protein</fullName>
    </recommendedName>
</protein>
<evidence type="ECO:0000313" key="3">
    <source>
        <dbReference type="Proteomes" id="UP000192610"/>
    </source>
</evidence>
<dbReference type="EMBL" id="LVXG01000025">
    <property type="protein sequence ID" value="OQP46162.1"/>
    <property type="molecule type" value="Genomic_DNA"/>
</dbReference>
<accession>A0A1V9EJD5</accession>
<dbReference type="InterPro" id="IPR046860">
    <property type="entry name" value="SnoaL_5"/>
</dbReference>
<dbReference type="RefSeq" id="WP_081202100.1">
    <property type="nucleotide sequence ID" value="NZ_FOCZ01000009.1"/>
</dbReference>
<comment type="caution">
    <text evidence="2">The sequence shown here is derived from an EMBL/GenBank/DDBJ whole genome shotgun (WGS) entry which is preliminary data.</text>
</comment>
<evidence type="ECO:0000259" key="1">
    <source>
        <dbReference type="Pfam" id="PF20409"/>
    </source>
</evidence>
<dbReference type="AlphaFoldDB" id="A0A1V9EJD5"/>
<dbReference type="OrthoDB" id="336094at2"/>
<dbReference type="SUPFAM" id="SSF54427">
    <property type="entry name" value="NTF2-like"/>
    <property type="match status" value="1"/>
</dbReference>
<keyword evidence="3" id="KW-1185">Reference proteome</keyword>
<proteinExistence type="predicted"/>
<reference evidence="3" key="1">
    <citation type="submission" date="2016-04" db="EMBL/GenBank/DDBJ databases">
        <authorList>
            <person name="Chen L."/>
            <person name="Zhuang W."/>
            <person name="Wang G."/>
        </authorList>
    </citation>
    <scope>NUCLEOTIDE SEQUENCE [LARGE SCALE GENOMIC DNA]</scope>
    <source>
        <strain evidence="3">17621</strain>
    </source>
</reference>
<dbReference type="Proteomes" id="UP000192610">
    <property type="component" value="Unassembled WGS sequence"/>
</dbReference>
<dbReference type="STRING" id="354355.SAMN05660816_04643"/>
<sequence length="120" mass="13741">MTTNQIANRLVELCRQGQFETAQKELFAKDCTSIEPQASAAFEKETKGLDAIIEKGKKWESMVQSVNKMEVSEPMVATNSFACTMHMDVTMKDKQHWDMTELCTYTVNKDGKIEVEQFFM</sequence>
<organism evidence="2 3">
    <name type="scientific">Niastella yeongjuensis</name>
    <dbReference type="NCBI Taxonomy" id="354355"/>
    <lineage>
        <taxon>Bacteria</taxon>
        <taxon>Pseudomonadati</taxon>
        <taxon>Bacteroidota</taxon>
        <taxon>Chitinophagia</taxon>
        <taxon>Chitinophagales</taxon>
        <taxon>Chitinophagaceae</taxon>
        <taxon>Niastella</taxon>
    </lineage>
</organism>
<feature type="domain" description="SnoaL-like" evidence="1">
    <location>
        <begin position="1"/>
        <end position="119"/>
    </location>
</feature>
<dbReference type="InterPro" id="IPR032710">
    <property type="entry name" value="NTF2-like_dom_sf"/>
</dbReference>